<feature type="domain" description="HECT" evidence="3">
    <location>
        <begin position="76"/>
        <end position="255"/>
    </location>
</feature>
<evidence type="ECO:0000256" key="1">
    <source>
        <dbReference type="ARBA" id="ARBA00022786"/>
    </source>
</evidence>
<dbReference type="InterPro" id="IPR035983">
    <property type="entry name" value="Hect_E3_ubiquitin_ligase"/>
</dbReference>
<sequence>MTQSPRLRCRGLEASDIEALKETFPSNSEEEIAQALENTSSRNEAAEKLLTADSNIEPIDGICSLDDILSMLYKRVKQHEQCEVRFFGESGIDTGGLREEFLSAFISGIQTNLFEGIQLSGLSPAPHVEAVENGSFKVVGQVMVMSILQEGPPLAFLANWVYHYLCTPDVTAISLIDDDIANPDIRTLVKRVKEVNSKEELQAIFQEDTNMDVIMNTGFTSTISLEKKDTIVRIITLQNTIMRVKAELDQMREGLRLHGCLAMMEEYPSLMEKLFVPGEDYTVTSTFLMNSLTAEYSEPGSTRKLQETAVMAYFNRTDMLKKEKTTVSNMYEPI</sequence>
<reference evidence="5" key="1">
    <citation type="journal article" date="2017" name="bioRxiv">
        <title>Comparative analysis of the genomes of Stylophora pistillata and Acropora digitifera provides evidence for extensive differences between species of corals.</title>
        <authorList>
            <person name="Voolstra C.R."/>
            <person name="Li Y."/>
            <person name="Liew Y.J."/>
            <person name="Baumgarten S."/>
            <person name="Zoccola D."/>
            <person name="Flot J.-F."/>
            <person name="Tambutte S."/>
            <person name="Allemand D."/>
            <person name="Aranda M."/>
        </authorList>
    </citation>
    <scope>NUCLEOTIDE SEQUENCE [LARGE SCALE GENOMIC DNA]</scope>
</reference>
<evidence type="ECO:0000259" key="3">
    <source>
        <dbReference type="PROSITE" id="PS50237"/>
    </source>
</evidence>
<dbReference type="EMBL" id="LSMT01000589">
    <property type="protein sequence ID" value="PFX15968.1"/>
    <property type="molecule type" value="Genomic_DNA"/>
</dbReference>
<keyword evidence="5" id="KW-1185">Reference proteome</keyword>
<dbReference type="PROSITE" id="PS50237">
    <property type="entry name" value="HECT"/>
    <property type="match status" value="1"/>
</dbReference>
<dbReference type="Proteomes" id="UP000225706">
    <property type="component" value="Unassembled WGS sequence"/>
</dbReference>
<dbReference type="InterPro" id="IPR000569">
    <property type="entry name" value="HECT_dom"/>
</dbReference>
<dbReference type="SUPFAM" id="SSF56204">
    <property type="entry name" value="Hect, E3 ligase catalytic domain"/>
    <property type="match status" value="1"/>
</dbReference>
<proteinExistence type="predicted"/>
<comment type="caution">
    <text evidence="2">Lacks conserved residue(s) required for the propagation of feature annotation.</text>
</comment>
<name>A0A2B4RHV0_STYPI</name>
<dbReference type="AlphaFoldDB" id="A0A2B4RHV0"/>
<evidence type="ECO:0000256" key="2">
    <source>
        <dbReference type="PROSITE-ProRule" id="PRU00104"/>
    </source>
</evidence>
<accession>A0A2B4RHV0</accession>
<dbReference type="GO" id="GO:0004842">
    <property type="term" value="F:ubiquitin-protein transferase activity"/>
    <property type="evidence" value="ECO:0007669"/>
    <property type="project" value="InterPro"/>
</dbReference>
<organism evidence="4 5">
    <name type="scientific">Stylophora pistillata</name>
    <name type="common">Smooth cauliflower coral</name>
    <dbReference type="NCBI Taxonomy" id="50429"/>
    <lineage>
        <taxon>Eukaryota</taxon>
        <taxon>Metazoa</taxon>
        <taxon>Cnidaria</taxon>
        <taxon>Anthozoa</taxon>
        <taxon>Hexacorallia</taxon>
        <taxon>Scleractinia</taxon>
        <taxon>Astrocoeniina</taxon>
        <taxon>Pocilloporidae</taxon>
        <taxon>Stylophora</taxon>
    </lineage>
</organism>
<dbReference type="STRING" id="50429.A0A2B4RHV0"/>
<protein>
    <submittedName>
        <fullName evidence="4">G2/M phase-specific E3 ubiquitin-protein ligase</fullName>
    </submittedName>
</protein>
<evidence type="ECO:0000313" key="4">
    <source>
        <dbReference type="EMBL" id="PFX15968.1"/>
    </source>
</evidence>
<comment type="caution">
    <text evidence="4">The sequence shown here is derived from an EMBL/GenBank/DDBJ whole genome shotgun (WGS) entry which is preliminary data.</text>
</comment>
<evidence type="ECO:0000313" key="5">
    <source>
        <dbReference type="Proteomes" id="UP000225706"/>
    </source>
</evidence>
<gene>
    <name evidence="4" type="primary">G2e3</name>
    <name evidence="4" type="ORF">AWC38_SpisGene19783</name>
</gene>
<dbReference type="Gene3D" id="3.90.1750.10">
    <property type="entry name" value="Hect, E3 ligase catalytic domains"/>
    <property type="match status" value="1"/>
</dbReference>
<dbReference type="OrthoDB" id="5987293at2759"/>
<keyword evidence="1 2" id="KW-0833">Ubl conjugation pathway</keyword>